<accession>A0A0K2T669</accession>
<organism evidence="14">
    <name type="scientific">Lepeophtheirus salmonis</name>
    <name type="common">Salmon louse</name>
    <name type="synonym">Caligus salmonis</name>
    <dbReference type="NCBI Taxonomy" id="72036"/>
    <lineage>
        <taxon>Eukaryota</taxon>
        <taxon>Metazoa</taxon>
        <taxon>Ecdysozoa</taxon>
        <taxon>Arthropoda</taxon>
        <taxon>Crustacea</taxon>
        <taxon>Multicrustacea</taxon>
        <taxon>Hexanauplia</taxon>
        <taxon>Copepoda</taxon>
        <taxon>Siphonostomatoida</taxon>
        <taxon>Caligidae</taxon>
        <taxon>Lepeophtheirus</taxon>
    </lineage>
</organism>
<dbReference type="EMBL" id="HACA01004162">
    <property type="protein sequence ID" value="CDW21523.1"/>
    <property type="molecule type" value="Transcribed_RNA"/>
</dbReference>
<sequence length="407" mass="43740">MIRRRNVALFFCLSIFILDSRGNAQISFGDQATNSNQNLFNILNKSSVSISTRNSLNTPSTRNSGSRCITPRGEPGVCSFISDFRCGEVLSAIQRVGITQQVINYLRRAIQPPCGFDRTDYTLCCKDSSVLPPPGPTPTSPTTTTTTTTTTTETQQPSSNICGITGFNTRVTGGKVSLPGVWPWAVILGQISNGNIEVICGGTLISDRHVLTAAHCFRGQRAITIARLGEHDITSDSDGATPQDIGVAQVSAHEGYNGVDLKNDIAIVTLSQSAVFTQRVRPACLPMPNDILPTNEAVIVGWGATSTRGPTVDKLREATVPLISASECDQFYSGIERITIDGRQICGRPGPRDSCSGDSGGPMLSDKISSRWTVIGVTSFGVECARNDFPGVYTSVQSYLPWINQRI</sequence>
<dbReference type="PROSITE" id="PS00134">
    <property type="entry name" value="TRYPSIN_HIS"/>
    <property type="match status" value="1"/>
</dbReference>
<dbReference type="SMART" id="SM00020">
    <property type="entry name" value="Tryp_SPc"/>
    <property type="match status" value="1"/>
</dbReference>
<dbReference type="GO" id="GO:0006508">
    <property type="term" value="P:proteolysis"/>
    <property type="evidence" value="ECO:0007669"/>
    <property type="project" value="UniProtKB-KW"/>
</dbReference>
<dbReference type="Gene3D" id="3.30.1640.30">
    <property type="match status" value="1"/>
</dbReference>
<evidence type="ECO:0000313" key="14">
    <source>
        <dbReference type="EMBL" id="CDW21523.1"/>
    </source>
</evidence>
<proteinExistence type="inferred from homology"/>
<dbReference type="PANTHER" id="PTHR24252:SF7">
    <property type="entry name" value="HYALIN"/>
    <property type="match status" value="1"/>
</dbReference>
<dbReference type="InterPro" id="IPR022700">
    <property type="entry name" value="CLIP"/>
</dbReference>
<comment type="subcellular location">
    <subcellularLocation>
        <location evidence="1 10">Secreted</location>
    </subcellularLocation>
</comment>
<dbReference type="FunFam" id="2.40.10.10:FF:000015">
    <property type="entry name" value="Atrial natriuretic peptide-converting enzyme"/>
    <property type="match status" value="1"/>
</dbReference>
<dbReference type="PROSITE" id="PS00135">
    <property type="entry name" value="TRYPSIN_SER"/>
    <property type="match status" value="1"/>
</dbReference>
<evidence type="ECO:0000256" key="8">
    <source>
        <dbReference type="ARBA" id="ARBA00024195"/>
    </source>
</evidence>
<protein>
    <recommendedName>
        <fullName evidence="10">CLIP domain-containing serine protease</fullName>
        <ecNumber evidence="9">3.4.21.-</ecNumber>
    </recommendedName>
</protein>
<dbReference type="InterPro" id="IPR001314">
    <property type="entry name" value="Peptidase_S1A"/>
</dbReference>
<keyword evidence="5 9" id="KW-0378">Hydrolase</keyword>
<dbReference type="Gene3D" id="2.40.10.10">
    <property type="entry name" value="Trypsin-like serine proteases"/>
    <property type="match status" value="1"/>
</dbReference>
<evidence type="ECO:0000256" key="10">
    <source>
        <dbReference type="RuleBase" id="RU366078"/>
    </source>
</evidence>
<evidence type="ECO:0000256" key="3">
    <source>
        <dbReference type="ARBA" id="ARBA00022670"/>
    </source>
</evidence>
<keyword evidence="6 9" id="KW-0720">Serine protease</keyword>
<dbReference type="InterPro" id="IPR043504">
    <property type="entry name" value="Peptidase_S1_PA_chymotrypsin"/>
</dbReference>
<reference evidence="14" key="1">
    <citation type="submission" date="2014-05" db="EMBL/GenBank/DDBJ databases">
        <authorList>
            <person name="Chronopoulou M."/>
        </authorList>
    </citation>
    <scope>NUCLEOTIDE SEQUENCE</scope>
    <source>
        <tissue evidence="14">Whole organism</tissue>
    </source>
</reference>
<evidence type="ECO:0000256" key="4">
    <source>
        <dbReference type="ARBA" id="ARBA00022729"/>
    </source>
</evidence>
<dbReference type="GO" id="GO:0005576">
    <property type="term" value="C:extracellular region"/>
    <property type="evidence" value="ECO:0007669"/>
    <property type="project" value="UniProtKB-SubCell"/>
</dbReference>
<keyword evidence="4 10" id="KW-0732">Signal</keyword>
<dbReference type="InterPro" id="IPR018114">
    <property type="entry name" value="TRYPSIN_HIS"/>
</dbReference>
<feature type="domain" description="Peptidase S1" evidence="12">
    <location>
        <begin position="171"/>
        <end position="407"/>
    </location>
</feature>
<evidence type="ECO:0000259" key="13">
    <source>
        <dbReference type="PROSITE" id="PS51888"/>
    </source>
</evidence>
<comment type="similarity">
    <text evidence="8 10">Belongs to the peptidase S1 family. CLIP subfamily.</text>
</comment>
<dbReference type="PROSITE" id="PS51888">
    <property type="entry name" value="CLIP"/>
    <property type="match status" value="1"/>
</dbReference>
<keyword evidence="7" id="KW-1015">Disulfide bond</keyword>
<feature type="compositionally biased region" description="Low complexity" evidence="11">
    <location>
        <begin position="140"/>
        <end position="154"/>
    </location>
</feature>
<dbReference type="PRINTS" id="PR00722">
    <property type="entry name" value="CHYMOTRYPSIN"/>
</dbReference>
<feature type="region of interest" description="Disordered" evidence="11">
    <location>
        <begin position="132"/>
        <end position="158"/>
    </location>
</feature>
<evidence type="ECO:0000256" key="9">
    <source>
        <dbReference type="RuleBase" id="RU363034"/>
    </source>
</evidence>
<evidence type="ECO:0000256" key="5">
    <source>
        <dbReference type="ARBA" id="ARBA00022801"/>
    </source>
</evidence>
<dbReference type="InterPro" id="IPR009003">
    <property type="entry name" value="Peptidase_S1_PA"/>
</dbReference>
<keyword evidence="3 9" id="KW-0645">Protease</keyword>
<evidence type="ECO:0000256" key="7">
    <source>
        <dbReference type="ARBA" id="ARBA00023157"/>
    </source>
</evidence>
<dbReference type="Pfam" id="PF00089">
    <property type="entry name" value="Trypsin"/>
    <property type="match status" value="1"/>
</dbReference>
<dbReference type="InterPro" id="IPR001254">
    <property type="entry name" value="Trypsin_dom"/>
</dbReference>
<evidence type="ECO:0000256" key="6">
    <source>
        <dbReference type="ARBA" id="ARBA00022825"/>
    </source>
</evidence>
<dbReference type="OrthoDB" id="425190at2759"/>
<feature type="domain" description="Clip" evidence="13">
    <location>
        <begin position="67"/>
        <end position="125"/>
    </location>
</feature>
<name>A0A0K2T669_LEPSM</name>
<feature type="chain" id="PRO_5023969472" description="CLIP domain-containing serine protease" evidence="10">
    <location>
        <begin position="25"/>
        <end position="407"/>
    </location>
</feature>
<dbReference type="InterPro" id="IPR033116">
    <property type="entry name" value="TRYPSIN_SER"/>
</dbReference>
<dbReference type="Pfam" id="PF12032">
    <property type="entry name" value="CLIP"/>
    <property type="match status" value="1"/>
</dbReference>
<dbReference type="InterPro" id="IPR038565">
    <property type="entry name" value="CLIP_sf"/>
</dbReference>
<dbReference type="CDD" id="cd00190">
    <property type="entry name" value="Tryp_SPc"/>
    <property type="match status" value="1"/>
</dbReference>
<dbReference type="PROSITE" id="PS50240">
    <property type="entry name" value="TRYPSIN_DOM"/>
    <property type="match status" value="1"/>
</dbReference>
<dbReference type="GO" id="GO:0004252">
    <property type="term" value="F:serine-type endopeptidase activity"/>
    <property type="evidence" value="ECO:0007669"/>
    <property type="project" value="UniProtKB-UniRule"/>
</dbReference>
<comment type="domain">
    <text evidence="10">The clip domain consists of 35-55 residues which are 'knitted' together usually by 3 conserved disulfide bonds forming a clip-like compact structure.</text>
</comment>
<feature type="signal peptide" evidence="10">
    <location>
        <begin position="1"/>
        <end position="24"/>
    </location>
</feature>
<evidence type="ECO:0000259" key="12">
    <source>
        <dbReference type="PROSITE" id="PS50240"/>
    </source>
</evidence>
<dbReference type="SUPFAM" id="SSF50494">
    <property type="entry name" value="Trypsin-like serine proteases"/>
    <property type="match status" value="1"/>
</dbReference>
<evidence type="ECO:0000256" key="11">
    <source>
        <dbReference type="SAM" id="MobiDB-lite"/>
    </source>
</evidence>
<dbReference type="PANTHER" id="PTHR24252">
    <property type="entry name" value="ACROSIN-RELATED"/>
    <property type="match status" value="1"/>
</dbReference>
<evidence type="ECO:0000256" key="2">
    <source>
        <dbReference type="ARBA" id="ARBA00022525"/>
    </source>
</evidence>
<keyword evidence="2 10" id="KW-0964">Secreted</keyword>
<evidence type="ECO:0000256" key="1">
    <source>
        <dbReference type="ARBA" id="ARBA00004613"/>
    </source>
</evidence>
<dbReference type="EC" id="3.4.21.-" evidence="9"/>
<dbReference type="AlphaFoldDB" id="A0A0K2T669"/>